<evidence type="ECO:0000256" key="1">
    <source>
        <dbReference type="ARBA" id="ARBA00006676"/>
    </source>
</evidence>
<organism evidence="2 3">
    <name type="scientific">Trifolium pratense</name>
    <name type="common">Red clover</name>
    <dbReference type="NCBI Taxonomy" id="57577"/>
    <lineage>
        <taxon>Eukaryota</taxon>
        <taxon>Viridiplantae</taxon>
        <taxon>Streptophyta</taxon>
        <taxon>Embryophyta</taxon>
        <taxon>Tracheophyta</taxon>
        <taxon>Spermatophyta</taxon>
        <taxon>Magnoliopsida</taxon>
        <taxon>eudicotyledons</taxon>
        <taxon>Gunneridae</taxon>
        <taxon>Pentapetalae</taxon>
        <taxon>rosids</taxon>
        <taxon>fabids</taxon>
        <taxon>Fabales</taxon>
        <taxon>Fabaceae</taxon>
        <taxon>Papilionoideae</taxon>
        <taxon>50 kb inversion clade</taxon>
        <taxon>NPAAA clade</taxon>
        <taxon>Hologalegina</taxon>
        <taxon>IRL clade</taxon>
        <taxon>Trifolieae</taxon>
        <taxon>Trifolium</taxon>
    </lineage>
</organism>
<protein>
    <submittedName>
        <fullName evidence="2">AMP deaminase</fullName>
    </submittedName>
</protein>
<dbReference type="GO" id="GO:0005829">
    <property type="term" value="C:cytosol"/>
    <property type="evidence" value="ECO:0007669"/>
    <property type="project" value="TreeGrafter"/>
</dbReference>
<evidence type="ECO:0000313" key="2">
    <source>
        <dbReference type="EMBL" id="PNY02353.1"/>
    </source>
</evidence>
<dbReference type="InterPro" id="IPR032466">
    <property type="entry name" value="Metal_Hydrolase"/>
</dbReference>
<dbReference type="Gene3D" id="3.20.20.140">
    <property type="entry name" value="Metal-dependent hydrolases"/>
    <property type="match status" value="1"/>
</dbReference>
<dbReference type="EMBL" id="ASHM01021241">
    <property type="protein sequence ID" value="PNY02353.1"/>
    <property type="molecule type" value="Genomic_DNA"/>
</dbReference>
<dbReference type="Proteomes" id="UP000236291">
    <property type="component" value="Unassembled WGS sequence"/>
</dbReference>
<dbReference type="GO" id="GO:0046033">
    <property type="term" value="P:AMP metabolic process"/>
    <property type="evidence" value="ECO:0007669"/>
    <property type="project" value="TreeGrafter"/>
</dbReference>
<feature type="non-terminal residue" evidence="2">
    <location>
        <position position="1"/>
    </location>
</feature>
<dbReference type="STRING" id="57577.A0A2K3NH56"/>
<evidence type="ECO:0000313" key="3">
    <source>
        <dbReference type="Proteomes" id="UP000236291"/>
    </source>
</evidence>
<dbReference type="GO" id="GO:0003876">
    <property type="term" value="F:AMP deaminase activity"/>
    <property type="evidence" value="ECO:0007669"/>
    <property type="project" value="InterPro"/>
</dbReference>
<dbReference type="GO" id="GO:0032264">
    <property type="term" value="P:IMP salvage"/>
    <property type="evidence" value="ECO:0007669"/>
    <property type="project" value="InterPro"/>
</dbReference>
<reference evidence="2 3" key="1">
    <citation type="journal article" date="2014" name="Am. J. Bot.">
        <title>Genome assembly and annotation for red clover (Trifolium pratense; Fabaceae).</title>
        <authorList>
            <person name="Istvanek J."/>
            <person name="Jaros M."/>
            <person name="Krenek A."/>
            <person name="Repkova J."/>
        </authorList>
    </citation>
    <scope>NUCLEOTIDE SEQUENCE [LARGE SCALE GENOMIC DNA]</scope>
    <source>
        <strain evidence="3">cv. Tatra</strain>
        <tissue evidence="2">Young leaves</tissue>
    </source>
</reference>
<dbReference type="SUPFAM" id="SSF51556">
    <property type="entry name" value="Metallo-dependent hydrolases"/>
    <property type="match status" value="1"/>
</dbReference>
<dbReference type="PANTHER" id="PTHR11359">
    <property type="entry name" value="AMP DEAMINASE"/>
    <property type="match status" value="1"/>
</dbReference>
<comment type="caution">
    <text evidence="2">The sequence shown here is derived from an EMBL/GenBank/DDBJ whole genome shotgun (WGS) entry which is preliminary data.</text>
</comment>
<dbReference type="InterPro" id="IPR006329">
    <property type="entry name" value="AMPD"/>
</dbReference>
<sequence>LHWLGDKYFLRGSEGNDIHKTNVPSLRISFRYETWKDEMQYIYAGQATFPEDVDP</sequence>
<reference evidence="2 3" key="2">
    <citation type="journal article" date="2017" name="Front. Plant Sci.">
        <title>Gene Classification and Mining of Molecular Markers Useful in Red Clover (Trifolium pratense) Breeding.</title>
        <authorList>
            <person name="Istvanek J."/>
            <person name="Dluhosova J."/>
            <person name="Dluhos P."/>
            <person name="Patkova L."/>
            <person name="Nedelnik J."/>
            <person name="Repkova J."/>
        </authorList>
    </citation>
    <scope>NUCLEOTIDE SEQUENCE [LARGE SCALE GENOMIC DNA]</scope>
    <source>
        <strain evidence="3">cv. Tatra</strain>
        <tissue evidence="2">Young leaves</tissue>
    </source>
</reference>
<dbReference type="AlphaFoldDB" id="A0A2K3NH56"/>
<dbReference type="Pfam" id="PF19326">
    <property type="entry name" value="AMP_deaminase"/>
    <property type="match status" value="1"/>
</dbReference>
<gene>
    <name evidence="2" type="ORF">L195_g025659</name>
</gene>
<dbReference type="PANTHER" id="PTHR11359:SF14">
    <property type="entry name" value="AMP DEAMINASE"/>
    <property type="match status" value="1"/>
</dbReference>
<proteinExistence type="inferred from homology"/>
<dbReference type="ExpressionAtlas" id="A0A2K3NH56">
    <property type="expression patterns" value="baseline"/>
</dbReference>
<name>A0A2K3NH56_TRIPR</name>
<comment type="similarity">
    <text evidence="1">Belongs to the metallo-dependent hydrolases superfamily. Adenosine and AMP deaminases family.</text>
</comment>
<accession>A0A2K3NH56</accession>